<dbReference type="AlphaFoldDB" id="A0A9D4FT26"/>
<dbReference type="SMART" id="SM00584">
    <property type="entry name" value="TLDc"/>
    <property type="match status" value="1"/>
</dbReference>
<reference evidence="4" key="1">
    <citation type="journal article" date="2019" name="bioRxiv">
        <title>The Genome of the Zebra Mussel, Dreissena polymorpha: A Resource for Invasive Species Research.</title>
        <authorList>
            <person name="McCartney M.A."/>
            <person name="Auch B."/>
            <person name="Kono T."/>
            <person name="Mallez S."/>
            <person name="Zhang Y."/>
            <person name="Obille A."/>
            <person name="Becker A."/>
            <person name="Abrahante J.E."/>
            <person name="Garbe J."/>
            <person name="Badalamenti J.P."/>
            <person name="Herman A."/>
            <person name="Mangelson H."/>
            <person name="Liachko I."/>
            <person name="Sullivan S."/>
            <person name="Sone E.D."/>
            <person name="Koren S."/>
            <person name="Silverstein K.A.T."/>
            <person name="Beckman K.B."/>
            <person name="Gohl D.M."/>
        </authorList>
    </citation>
    <scope>NUCLEOTIDE SEQUENCE</scope>
    <source>
        <strain evidence="4">Duluth1</strain>
        <tissue evidence="4">Whole animal</tissue>
    </source>
</reference>
<dbReference type="PANTHER" id="PTHR14241">
    <property type="entry name" value="INTERFERON-INDUCED PROTEIN 44"/>
    <property type="match status" value="1"/>
</dbReference>
<evidence type="ECO:0000256" key="2">
    <source>
        <dbReference type="SAM" id="MobiDB-lite"/>
    </source>
</evidence>
<evidence type="ECO:0000313" key="5">
    <source>
        <dbReference type="Proteomes" id="UP000828390"/>
    </source>
</evidence>
<name>A0A9D4FT26_DREPO</name>
<feature type="domain" description="TLDc" evidence="3">
    <location>
        <begin position="1"/>
        <end position="179"/>
    </location>
</feature>
<dbReference type="SUPFAM" id="SSF52540">
    <property type="entry name" value="P-loop containing nucleoside triphosphate hydrolases"/>
    <property type="match status" value="1"/>
</dbReference>
<reference evidence="4" key="2">
    <citation type="submission" date="2020-11" db="EMBL/GenBank/DDBJ databases">
        <authorList>
            <person name="McCartney M.A."/>
            <person name="Auch B."/>
            <person name="Kono T."/>
            <person name="Mallez S."/>
            <person name="Becker A."/>
            <person name="Gohl D.M."/>
            <person name="Silverstein K.A.T."/>
            <person name="Koren S."/>
            <person name="Bechman K.B."/>
            <person name="Herman A."/>
            <person name="Abrahante J.E."/>
            <person name="Garbe J."/>
        </authorList>
    </citation>
    <scope>NUCLEOTIDE SEQUENCE</scope>
    <source>
        <strain evidence="4">Duluth1</strain>
        <tissue evidence="4">Whole animal</tissue>
    </source>
</reference>
<dbReference type="Proteomes" id="UP000828390">
    <property type="component" value="Unassembled WGS sequence"/>
</dbReference>
<evidence type="ECO:0000259" key="3">
    <source>
        <dbReference type="PROSITE" id="PS51886"/>
    </source>
</evidence>
<sequence length="479" mass="53413">MTGQLRDSDKTQLEQWIGQGQKQFTLLYSATSDGCTSQKFHEKCDYQGATVTLVYNEVGSVFGGYTSASWAGNVNSYTRDDKAFLFQLKVSNKDTFRKFPVSNSTYSIYSHSSNGPVFGGNTGYDMNLFSGTIASSGGLFQLNGGFAFGINYTMSGVSSWNDIHNGNLNIKELEVYSVAVKPPEATHQEWRKVPEWSKTLVKELMQGVQSIKPRNSLIQDYRIALIGPVGSGKSSFCNTINSVFKGRITQRALCGDGRQSVTKSYEPYEFKSTRDKAPHVRICDTRGLEPDFGIDTMEFTFLLDGHIPEKYQFQAEKPISFDDSAFVTKPELSNKVHCVVFVLDVSTLLKLDSEMIAKIKSFRTLTMRKGIPQAVILTKIDLLDKAVAQNLETVYSSNATAKTVQKACDMFGFSKQYVFPVKNYGDELMMDDGVNFLALFALRQIMYLSRDYFDNQSTDSTDCANTEEGHDLEAASESI</sequence>
<dbReference type="InterPro" id="IPR006571">
    <property type="entry name" value="TLDc_dom"/>
</dbReference>
<accession>A0A9D4FT26</accession>
<evidence type="ECO:0000313" key="4">
    <source>
        <dbReference type="EMBL" id="KAH3803144.1"/>
    </source>
</evidence>
<dbReference type="CDD" id="cd00882">
    <property type="entry name" value="Ras_like_GTPase"/>
    <property type="match status" value="1"/>
</dbReference>
<dbReference type="Pfam" id="PF07534">
    <property type="entry name" value="TLD"/>
    <property type="match status" value="1"/>
</dbReference>
<feature type="region of interest" description="Disordered" evidence="2">
    <location>
        <begin position="459"/>
        <end position="479"/>
    </location>
</feature>
<dbReference type="PROSITE" id="PS51886">
    <property type="entry name" value="TLDC"/>
    <property type="match status" value="1"/>
</dbReference>
<dbReference type="OrthoDB" id="9984961at2759"/>
<evidence type="ECO:0000256" key="1">
    <source>
        <dbReference type="ARBA" id="ARBA00009243"/>
    </source>
</evidence>
<dbReference type="EMBL" id="JAIWYP010000007">
    <property type="protein sequence ID" value="KAH3803144.1"/>
    <property type="molecule type" value="Genomic_DNA"/>
</dbReference>
<keyword evidence="5" id="KW-1185">Reference proteome</keyword>
<gene>
    <name evidence="4" type="ORF">DPMN_156845</name>
</gene>
<dbReference type="PANTHER" id="PTHR14241:SF32">
    <property type="entry name" value="VWFA DOMAIN-CONTAINING PROTEIN-RELATED"/>
    <property type="match status" value="1"/>
</dbReference>
<dbReference type="InterPro" id="IPR027417">
    <property type="entry name" value="P-loop_NTPase"/>
</dbReference>
<comment type="similarity">
    <text evidence="1">Belongs to the IFI44 family.</text>
</comment>
<proteinExistence type="inferred from homology"/>
<protein>
    <recommendedName>
        <fullName evidence="3">TLDc domain-containing protein</fullName>
    </recommendedName>
</protein>
<organism evidence="4 5">
    <name type="scientific">Dreissena polymorpha</name>
    <name type="common">Zebra mussel</name>
    <name type="synonym">Mytilus polymorpha</name>
    <dbReference type="NCBI Taxonomy" id="45954"/>
    <lineage>
        <taxon>Eukaryota</taxon>
        <taxon>Metazoa</taxon>
        <taxon>Spiralia</taxon>
        <taxon>Lophotrochozoa</taxon>
        <taxon>Mollusca</taxon>
        <taxon>Bivalvia</taxon>
        <taxon>Autobranchia</taxon>
        <taxon>Heteroconchia</taxon>
        <taxon>Euheterodonta</taxon>
        <taxon>Imparidentia</taxon>
        <taxon>Neoheterodontei</taxon>
        <taxon>Myida</taxon>
        <taxon>Dreissenoidea</taxon>
        <taxon>Dreissenidae</taxon>
        <taxon>Dreissena</taxon>
    </lineage>
</organism>
<dbReference type="Gene3D" id="3.40.50.300">
    <property type="entry name" value="P-loop containing nucleotide triphosphate hydrolases"/>
    <property type="match status" value="1"/>
</dbReference>
<comment type="caution">
    <text evidence="4">The sequence shown here is derived from an EMBL/GenBank/DDBJ whole genome shotgun (WGS) entry which is preliminary data.</text>
</comment>